<evidence type="ECO:0000256" key="1">
    <source>
        <dbReference type="SAM" id="Phobius"/>
    </source>
</evidence>
<proteinExistence type="predicted"/>
<dbReference type="EMBL" id="JAHLQF010000001">
    <property type="protein sequence ID" value="MBU5482694.1"/>
    <property type="molecule type" value="Genomic_DNA"/>
</dbReference>
<protein>
    <recommendedName>
        <fullName evidence="4">DUF5673 domain-containing protein</fullName>
    </recommendedName>
</protein>
<keyword evidence="3" id="KW-1185">Reference proteome</keyword>
<keyword evidence="1" id="KW-0472">Membrane</keyword>
<name>A0ABS6EE43_9CLOT</name>
<evidence type="ECO:0008006" key="4">
    <source>
        <dbReference type="Google" id="ProtNLM"/>
    </source>
</evidence>
<comment type="caution">
    <text evidence="2">The sequence shown here is derived from an EMBL/GenBank/DDBJ whole genome shotgun (WGS) entry which is preliminary data.</text>
</comment>
<feature type="transmembrane region" description="Helical" evidence="1">
    <location>
        <begin position="81"/>
        <end position="101"/>
    </location>
</feature>
<evidence type="ECO:0000313" key="2">
    <source>
        <dbReference type="EMBL" id="MBU5482694.1"/>
    </source>
</evidence>
<evidence type="ECO:0000313" key="3">
    <source>
        <dbReference type="Proteomes" id="UP000726170"/>
    </source>
</evidence>
<sequence>MFSFLILINLIRTIIRRRKCDKVLLKVKYTLSINDIGKILVRTLPSIFMILLMIMEYENLLDFYRIIKSREMIISYSPQSYLKVMISIVILVISLLLSQVYNDIYNRKELIKLHEDGIYISGIFDKWEKTKSFNWVDNKLILRVETKLFSYKWLINREVEVPNENKEHINRIIKNQIHG</sequence>
<keyword evidence="1" id="KW-1133">Transmembrane helix</keyword>
<dbReference type="Proteomes" id="UP000726170">
    <property type="component" value="Unassembled WGS sequence"/>
</dbReference>
<organism evidence="2 3">
    <name type="scientific">Clostridium mobile</name>
    <dbReference type="NCBI Taxonomy" id="2841512"/>
    <lineage>
        <taxon>Bacteria</taxon>
        <taxon>Bacillati</taxon>
        <taxon>Bacillota</taxon>
        <taxon>Clostridia</taxon>
        <taxon>Eubacteriales</taxon>
        <taxon>Clostridiaceae</taxon>
        <taxon>Clostridium</taxon>
    </lineage>
</organism>
<keyword evidence="1" id="KW-0812">Transmembrane</keyword>
<accession>A0ABS6EE43</accession>
<dbReference type="RefSeq" id="WP_216437120.1">
    <property type="nucleotide sequence ID" value="NZ_JAHLQF010000001.1"/>
</dbReference>
<feature type="transmembrane region" description="Helical" evidence="1">
    <location>
        <begin position="39"/>
        <end position="60"/>
    </location>
</feature>
<reference evidence="2 3" key="1">
    <citation type="submission" date="2021-06" db="EMBL/GenBank/DDBJ databases">
        <authorList>
            <person name="Sun Q."/>
            <person name="Li D."/>
        </authorList>
    </citation>
    <scope>NUCLEOTIDE SEQUENCE [LARGE SCALE GENOMIC DNA]</scope>
    <source>
        <strain evidence="2 3">MSJ-11</strain>
    </source>
</reference>
<gene>
    <name evidence="2" type="ORF">KQI86_00060</name>
</gene>